<comment type="caution">
    <text evidence="8">The sequence shown here is derived from an EMBL/GenBank/DDBJ whole genome shotgun (WGS) entry which is preliminary data.</text>
</comment>
<reference evidence="8" key="1">
    <citation type="submission" date="2020-11" db="EMBL/GenBank/DDBJ databases">
        <authorList>
            <consortium name="DOE Joint Genome Institute"/>
            <person name="Ahrendt S."/>
            <person name="Riley R."/>
            <person name="Andreopoulos W."/>
            <person name="LaButti K."/>
            <person name="Pangilinan J."/>
            <person name="Ruiz-duenas F.J."/>
            <person name="Barrasa J.M."/>
            <person name="Sanchez-Garcia M."/>
            <person name="Camarero S."/>
            <person name="Miyauchi S."/>
            <person name="Serrano A."/>
            <person name="Linde D."/>
            <person name="Babiker R."/>
            <person name="Drula E."/>
            <person name="Ayuso-Fernandez I."/>
            <person name="Pacheco R."/>
            <person name="Padilla G."/>
            <person name="Ferreira P."/>
            <person name="Barriuso J."/>
            <person name="Kellner H."/>
            <person name="Castanera R."/>
            <person name="Alfaro M."/>
            <person name="Ramirez L."/>
            <person name="Pisabarro A.G."/>
            <person name="Kuo A."/>
            <person name="Tritt A."/>
            <person name="Lipzen A."/>
            <person name="He G."/>
            <person name="Yan M."/>
            <person name="Ng V."/>
            <person name="Cullen D."/>
            <person name="Martin F."/>
            <person name="Rosso M.-N."/>
            <person name="Henrissat B."/>
            <person name="Hibbett D."/>
            <person name="Martinez A.T."/>
            <person name="Grigoriev I.V."/>
        </authorList>
    </citation>
    <scope>NUCLEOTIDE SEQUENCE</scope>
    <source>
        <strain evidence="8">AH 44721</strain>
    </source>
</reference>
<protein>
    <recommendedName>
        <fullName evidence="5">Arginyl-tRNA--protein transferase 1</fullName>
        <shortName evidence="5">Arginyltransferase 1</shortName>
        <shortName evidence="5">R-transferase 1</shortName>
        <ecNumber evidence="5">2.3.2.8</ecNumber>
    </recommendedName>
    <alternativeName>
        <fullName evidence="5">Arginine-tRNA--protein transferase 1</fullName>
    </alternativeName>
</protein>
<evidence type="ECO:0000256" key="2">
    <source>
        <dbReference type="ARBA" id="ARBA00022679"/>
    </source>
</evidence>
<dbReference type="GO" id="GO:0005737">
    <property type="term" value="C:cytoplasm"/>
    <property type="evidence" value="ECO:0007669"/>
    <property type="project" value="TreeGrafter"/>
</dbReference>
<comment type="similarity">
    <text evidence="1 5">Belongs to the R-transferase family.</text>
</comment>
<evidence type="ECO:0000259" key="7">
    <source>
        <dbReference type="Pfam" id="PF04377"/>
    </source>
</evidence>
<dbReference type="Proteomes" id="UP000724874">
    <property type="component" value="Unassembled WGS sequence"/>
</dbReference>
<evidence type="ECO:0000256" key="5">
    <source>
        <dbReference type="PIRNR" id="PIRNR037207"/>
    </source>
</evidence>
<dbReference type="GO" id="GO:0004057">
    <property type="term" value="F:arginyl-tRNA--protein transferase activity"/>
    <property type="evidence" value="ECO:0007669"/>
    <property type="project" value="UniProtKB-EC"/>
</dbReference>
<dbReference type="PIRSF" id="PIRSF037207">
    <property type="entry name" value="ATE1_euk"/>
    <property type="match status" value="1"/>
</dbReference>
<comment type="catalytic activity">
    <reaction evidence="5">
        <text>an N-terminal L-alpha-aminoacyl-[protein] + L-arginyl-tRNA(Arg) = an N-terminal L-arginyl-L-aminoacyl-[protein] + tRNA(Arg) + H(+)</text>
        <dbReference type="Rhea" id="RHEA:10208"/>
        <dbReference type="Rhea" id="RHEA-COMP:9658"/>
        <dbReference type="Rhea" id="RHEA-COMP:9673"/>
        <dbReference type="Rhea" id="RHEA-COMP:10636"/>
        <dbReference type="Rhea" id="RHEA-COMP:10638"/>
        <dbReference type="ChEBI" id="CHEBI:15378"/>
        <dbReference type="ChEBI" id="CHEBI:78442"/>
        <dbReference type="ChEBI" id="CHEBI:78513"/>
        <dbReference type="ChEBI" id="CHEBI:78597"/>
        <dbReference type="ChEBI" id="CHEBI:83562"/>
        <dbReference type="EC" id="2.3.2.8"/>
    </reaction>
</comment>
<dbReference type="Pfam" id="PF04376">
    <property type="entry name" value="ATE_N"/>
    <property type="match status" value="1"/>
</dbReference>
<dbReference type="OrthoDB" id="74183at2759"/>
<feature type="domain" description="N-end aminoacyl transferase N-terminal" evidence="6">
    <location>
        <begin position="19"/>
        <end position="96"/>
    </location>
</feature>
<dbReference type="PANTHER" id="PTHR21367:SF1">
    <property type="entry name" value="ARGINYL-TRNA--PROTEIN TRANSFERASE 1"/>
    <property type="match status" value="1"/>
</dbReference>
<proteinExistence type="inferred from homology"/>
<evidence type="ECO:0000313" key="9">
    <source>
        <dbReference type="Proteomes" id="UP000724874"/>
    </source>
</evidence>
<keyword evidence="4 5" id="KW-0012">Acyltransferase</keyword>
<gene>
    <name evidence="8" type="ORF">CPB84DRAFT_1669818</name>
</gene>
<dbReference type="PANTHER" id="PTHR21367">
    <property type="entry name" value="ARGININE-TRNA-PROTEIN TRANSFERASE 1"/>
    <property type="match status" value="1"/>
</dbReference>
<dbReference type="InterPro" id="IPR007471">
    <property type="entry name" value="N-end_Aminoacyl_Trfase_N"/>
</dbReference>
<organism evidence="8 9">
    <name type="scientific">Gymnopilus junonius</name>
    <name type="common">Spectacular rustgill mushroom</name>
    <name type="synonym">Gymnopilus spectabilis subsp. junonius</name>
    <dbReference type="NCBI Taxonomy" id="109634"/>
    <lineage>
        <taxon>Eukaryota</taxon>
        <taxon>Fungi</taxon>
        <taxon>Dikarya</taxon>
        <taxon>Basidiomycota</taxon>
        <taxon>Agaricomycotina</taxon>
        <taxon>Agaricomycetes</taxon>
        <taxon>Agaricomycetidae</taxon>
        <taxon>Agaricales</taxon>
        <taxon>Agaricineae</taxon>
        <taxon>Hymenogastraceae</taxon>
        <taxon>Gymnopilus</taxon>
    </lineage>
</organism>
<keyword evidence="9" id="KW-1185">Reference proteome</keyword>
<accession>A0A9P5TVL4</accession>
<feature type="domain" description="N-end rule aminoacyl transferase C-terminal" evidence="7">
    <location>
        <begin position="174"/>
        <end position="310"/>
    </location>
</feature>
<dbReference type="EC" id="2.3.2.8" evidence="5"/>
<evidence type="ECO:0000256" key="3">
    <source>
        <dbReference type="ARBA" id="ARBA00022786"/>
    </source>
</evidence>
<dbReference type="InterPro" id="IPR007472">
    <property type="entry name" value="N-end_Aminoacyl_Trfase_C"/>
</dbReference>
<dbReference type="InterPro" id="IPR030700">
    <property type="entry name" value="N-end_Aminoacyl_Trfase"/>
</dbReference>
<dbReference type="EMBL" id="JADNYJ010000001">
    <property type="protein sequence ID" value="KAF8913802.1"/>
    <property type="molecule type" value="Genomic_DNA"/>
</dbReference>
<comment type="function">
    <text evidence="5">Involved in the post-translational conjugation of arginine to the N-terminal aspartate or glutamate of a protein. This arginylation is required for degradation of the protein via the ubiquitin pathway.</text>
</comment>
<sequence length="359" mass="40885">MPLEDIDNIVIPSSSGATTCGYCSPPGQRSESATSYHTATLEAIRLTCAAYQDMIDRGWRRSGTYCYKPNLEVSCCPQYTIRLDATAFKPSRSQRKLLNRWNRFVLLGESDPNAMEVEQATSAITRKANSKPNKSTFTSLAASIHESEFTFQADKNPSHKFEVILEPASYTAKKFDLYKRYQAEIHNDKRNNPSGFKRFLTEPIPYTSPPPDHLPLNYGSYHQIYKLDGELIAMGVIDILPKCVSSVYFMYDKTWERFSLGKLSALREASLANEMLEAGAPGMGKLYMGFYIYSCQKMRYKGDYAPSYLADPETYEWFPLENCIPLLEKYKYACFSNPIRSCNHDDGESRCLFLSDYII</sequence>
<dbReference type="InterPro" id="IPR017137">
    <property type="entry name" value="Arg-tRNA-P_Trfase_1_euk"/>
</dbReference>
<name>A0A9P5TVL4_GYMJU</name>
<evidence type="ECO:0000256" key="4">
    <source>
        <dbReference type="ARBA" id="ARBA00023315"/>
    </source>
</evidence>
<dbReference type="AlphaFoldDB" id="A0A9P5TVL4"/>
<evidence type="ECO:0000259" key="6">
    <source>
        <dbReference type="Pfam" id="PF04376"/>
    </source>
</evidence>
<evidence type="ECO:0000256" key="1">
    <source>
        <dbReference type="ARBA" id="ARBA00009991"/>
    </source>
</evidence>
<dbReference type="Pfam" id="PF04377">
    <property type="entry name" value="ATE_C"/>
    <property type="match status" value="1"/>
</dbReference>
<keyword evidence="3 5" id="KW-0833">Ubl conjugation pathway</keyword>
<evidence type="ECO:0000313" key="8">
    <source>
        <dbReference type="EMBL" id="KAF8913802.1"/>
    </source>
</evidence>
<keyword evidence="2 5" id="KW-0808">Transferase</keyword>